<gene>
    <name evidence="2" type="ORF">EG68_07017</name>
</gene>
<sequence length="174" mass="19155">MVGILEASVICGLQLLLFFICIIVGIYHFWIGADIALPTLNPMNDIGLNISKNRVIINSGSFANVLMNDPIFDASQSTQEIYPDKTEMEQLARQATQILLRNSVKGTNLPMSLAFIRRCLMFLDQNSTLLLTRSKQIVTSSGEAGTAAQSVSPVDGSNRLVRFRMAEKSKPYNG</sequence>
<dbReference type="AlphaFoldDB" id="A0A8S9YP19"/>
<reference evidence="2" key="1">
    <citation type="submission" date="2019-07" db="EMBL/GenBank/DDBJ databases">
        <title>Annotation for the trematode Paragonimus miyazaki's.</title>
        <authorList>
            <person name="Choi Y.-J."/>
        </authorList>
    </citation>
    <scope>NUCLEOTIDE SEQUENCE</scope>
    <source>
        <strain evidence="2">Japan</strain>
    </source>
</reference>
<organism evidence="2 3">
    <name type="scientific">Paragonimus skrjabini miyazakii</name>
    <dbReference type="NCBI Taxonomy" id="59628"/>
    <lineage>
        <taxon>Eukaryota</taxon>
        <taxon>Metazoa</taxon>
        <taxon>Spiralia</taxon>
        <taxon>Lophotrochozoa</taxon>
        <taxon>Platyhelminthes</taxon>
        <taxon>Trematoda</taxon>
        <taxon>Digenea</taxon>
        <taxon>Plagiorchiida</taxon>
        <taxon>Troglotremata</taxon>
        <taxon>Troglotrematidae</taxon>
        <taxon>Paragonimus</taxon>
    </lineage>
</organism>
<accession>A0A8S9YP19</accession>
<protein>
    <submittedName>
        <fullName evidence="2">Uncharacterized protein</fullName>
    </submittedName>
</protein>
<keyword evidence="1" id="KW-0812">Transmembrane</keyword>
<dbReference type="OrthoDB" id="6237559at2759"/>
<dbReference type="Proteomes" id="UP000822476">
    <property type="component" value="Unassembled WGS sequence"/>
</dbReference>
<dbReference type="EMBL" id="JTDE01002936">
    <property type="protein sequence ID" value="KAF7256665.1"/>
    <property type="molecule type" value="Genomic_DNA"/>
</dbReference>
<comment type="caution">
    <text evidence="2">The sequence shown here is derived from an EMBL/GenBank/DDBJ whole genome shotgun (WGS) entry which is preliminary data.</text>
</comment>
<proteinExistence type="predicted"/>
<evidence type="ECO:0000313" key="2">
    <source>
        <dbReference type="EMBL" id="KAF7256665.1"/>
    </source>
</evidence>
<evidence type="ECO:0000313" key="3">
    <source>
        <dbReference type="Proteomes" id="UP000822476"/>
    </source>
</evidence>
<evidence type="ECO:0000256" key="1">
    <source>
        <dbReference type="SAM" id="Phobius"/>
    </source>
</evidence>
<name>A0A8S9YP19_9TREM</name>
<keyword evidence="1" id="KW-0472">Membrane</keyword>
<keyword evidence="3" id="KW-1185">Reference proteome</keyword>
<feature type="transmembrane region" description="Helical" evidence="1">
    <location>
        <begin position="7"/>
        <end position="30"/>
    </location>
</feature>
<keyword evidence="1" id="KW-1133">Transmembrane helix</keyword>